<protein>
    <submittedName>
        <fullName evidence="1">Uncharacterized protein</fullName>
    </submittedName>
</protein>
<evidence type="ECO:0000313" key="2">
    <source>
        <dbReference type="Proteomes" id="UP000699462"/>
    </source>
</evidence>
<evidence type="ECO:0000313" key="1">
    <source>
        <dbReference type="EMBL" id="KAF8564813.1"/>
    </source>
</evidence>
<keyword evidence="2" id="KW-1185">Reference proteome</keyword>
<dbReference type="OrthoDB" id="6247019at2759"/>
<sequence>MPASVSIQCGFSCIWMSSEDDEFFDAPDAFTCSSHVRRWSDNEDELVRSTFDFENKNVERRNRVESLKKGFAEHSHPVASHIQQAAGNTTSRTSLTDDNVFLHALGSPENKAFLPVHTQTQDAPIGSALLATAHPQELGDRPWLSHRSFLQASENVSAISERKSELFTRSLMPAATGLAGDRSATQLMSADLHNLVHSDLPAPHVFYNDRTHTVHPSSPPGAPRIPATIATFHSPCLFPAVLDQAQLHPFGAIPHLSETHTSPVQRTQVISSAPEVSYSSTPAQDSDAWVAYVKSWSLDAASPNGILHSSRPAPNTLIHPFTDGIPVPEQTGDMVVQQPMCETLHPGRFDGVKSLDSSPLPNLVSYQPVCVGNTCCLHKPRKLMDPAVLHHRDNQLVTDNMVTCRPGHTEICKHAATLPPPATTDFDERGATLQATTNTMTSQRHTLNPIEAHFRSLTERANCTRRMNRRW</sequence>
<dbReference type="AlphaFoldDB" id="A0A8T0DAD7"/>
<proteinExistence type="predicted"/>
<accession>A0A8T0DAD7</accession>
<dbReference type="Proteomes" id="UP000699462">
    <property type="component" value="Unassembled WGS sequence"/>
</dbReference>
<comment type="caution">
    <text evidence="1">The sequence shown here is derived from an EMBL/GenBank/DDBJ whole genome shotgun (WGS) entry which is preliminary data.</text>
</comment>
<organism evidence="1 2">
    <name type="scientific">Paragonimus westermani</name>
    <dbReference type="NCBI Taxonomy" id="34504"/>
    <lineage>
        <taxon>Eukaryota</taxon>
        <taxon>Metazoa</taxon>
        <taxon>Spiralia</taxon>
        <taxon>Lophotrochozoa</taxon>
        <taxon>Platyhelminthes</taxon>
        <taxon>Trematoda</taxon>
        <taxon>Digenea</taxon>
        <taxon>Plagiorchiida</taxon>
        <taxon>Troglotremata</taxon>
        <taxon>Troglotrematidae</taxon>
        <taxon>Paragonimus</taxon>
    </lineage>
</organism>
<dbReference type="EMBL" id="JTDF01007816">
    <property type="protein sequence ID" value="KAF8564813.1"/>
    <property type="molecule type" value="Genomic_DNA"/>
</dbReference>
<reference evidence="1 2" key="1">
    <citation type="submission" date="2019-07" db="EMBL/GenBank/DDBJ databases">
        <title>Annotation for the trematode Paragonimus westermani.</title>
        <authorList>
            <person name="Choi Y.-J."/>
        </authorList>
    </citation>
    <scope>NUCLEOTIDE SEQUENCE [LARGE SCALE GENOMIC DNA]</scope>
    <source>
        <strain evidence="1">180907_Pwestermani</strain>
    </source>
</reference>
<gene>
    <name evidence="1" type="ORF">P879_09446</name>
</gene>
<name>A0A8T0DAD7_9TREM</name>